<name>A0A2S7XR13_9GAMM</name>
<sequence>MSPTVFQENGFRFFFFSREEPRMHVHVNCGHGEAKYWMEPDIELAKNYGLTSKDLYIVRQLIEVHADAIRNAWQKHFGS</sequence>
<dbReference type="OrthoDB" id="122670at2"/>
<dbReference type="Pfam" id="PF13711">
    <property type="entry name" value="DUF4160"/>
    <property type="match status" value="1"/>
</dbReference>
<dbReference type="AlphaFoldDB" id="A0A2S7XR13"/>
<evidence type="ECO:0008006" key="3">
    <source>
        <dbReference type="Google" id="ProtNLM"/>
    </source>
</evidence>
<evidence type="ECO:0000313" key="2">
    <source>
        <dbReference type="Proteomes" id="UP000239936"/>
    </source>
</evidence>
<dbReference type="RefSeq" id="WP_105073517.1">
    <property type="nucleotide sequence ID" value="NZ_JAFLKP010000374.1"/>
</dbReference>
<proteinExistence type="predicted"/>
<keyword evidence="2" id="KW-1185">Reference proteome</keyword>
<dbReference type="EMBL" id="PPGH01000035">
    <property type="protein sequence ID" value="PQJ95872.1"/>
    <property type="molecule type" value="Genomic_DNA"/>
</dbReference>
<reference evidence="1 2" key="1">
    <citation type="submission" date="2018-01" db="EMBL/GenBank/DDBJ databases">
        <title>The complete genome sequence of Chromatium okenii LaCa, a purple sulfur bacterium with a turbulent life.</title>
        <authorList>
            <person name="Luedin S.M."/>
            <person name="Liechti N."/>
            <person name="Storelli N."/>
            <person name="Danza F."/>
            <person name="Wittwer M."/>
            <person name="Pothier J.F."/>
            <person name="Tonolla M.A."/>
        </authorList>
    </citation>
    <scope>NUCLEOTIDE SEQUENCE [LARGE SCALE GENOMIC DNA]</scope>
    <source>
        <strain evidence="1 2">LaCa</strain>
    </source>
</reference>
<comment type="caution">
    <text evidence="1">The sequence shown here is derived from an EMBL/GenBank/DDBJ whole genome shotgun (WGS) entry which is preliminary data.</text>
</comment>
<accession>A0A2S7XR13</accession>
<organism evidence="1 2">
    <name type="scientific">Chromatium okenii</name>
    <dbReference type="NCBI Taxonomy" id="61644"/>
    <lineage>
        <taxon>Bacteria</taxon>
        <taxon>Pseudomonadati</taxon>
        <taxon>Pseudomonadota</taxon>
        <taxon>Gammaproteobacteria</taxon>
        <taxon>Chromatiales</taxon>
        <taxon>Chromatiaceae</taxon>
        <taxon>Chromatium</taxon>
    </lineage>
</organism>
<dbReference type="InterPro" id="IPR025427">
    <property type="entry name" value="DUF4160"/>
</dbReference>
<gene>
    <name evidence="1" type="ORF">CXB77_08240</name>
</gene>
<evidence type="ECO:0000313" key="1">
    <source>
        <dbReference type="EMBL" id="PQJ95872.1"/>
    </source>
</evidence>
<dbReference type="Proteomes" id="UP000239936">
    <property type="component" value="Unassembled WGS sequence"/>
</dbReference>
<protein>
    <recommendedName>
        <fullName evidence="3">DUF4160 domain-containing protein</fullName>
    </recommendedName>
</protein>